<accession>A0AAV6JR42</accession>
<dbReference type="Proteomes" id="UP000823749">
    <property type="component" value="Chromosome 7"/>
</dbReference>
<organism evidence="3 4">
    <name type="scientific">Rhododendron griersonianum</name>
    <dbReference type="NCBI Taxonomy" id="479676"/>
    <lineage>
        <taxon>Eukaryota</taxon>
        <taxon>Viridiplantae</taxon>
        <taxon>Streptophyta</taxon>
        <taxon>Embryophyta</taxon>
        <taxon>Tracheophyta</taxon>
        <taxon>Spermatophyta</taxon>
        <taxon>Magnoliopsida</taxon>
        <taxon>eudicotyledons</taxon>
        <taxon>Gunneridae</taxon>
        <taxon>Pentapetalae</taxon>
        <taxon>asterids</taxon>
        <taxon>Ericales</taxon>
        <taxon>Ericaceae</taxon>
        <taxon>Ericoideae</taxon>
        <taxon>Rhodoreae</taxon>
        <taxon>Rhododendron</taxon>
    </lineage>
</organism>
<gene>
    <name evidence="3" type="ORF">RHGRI_022204</name>
</gene>
<feature type="coiled-coil region" evidence="1">
    <location>
        <begin position="135"/>
        <end position="169"/>
    </location>
</feature>
<protein>
    <submittedName>
        <fullName evidence="3">Uncharacterized protein</fullName>
    </submittedName>
</protein>
<evidence type="ECO:0000313" key="3">
    <source>
        <dbReference type="EMBL" id="KAG5542598.1"/>
    </source>
</evidence>
<dbReference type="AlphaFoldDB" id="A0AAV6JR42"/>
<sequence>MQAYRIYLDGTHEGDGSKNKTHEGGFHFERRYLESQEWLSYHTKFLEKVFGSRASEMIKPSCGVIDIFVALLTEEELNKLGGWHGWSKDFCRKNLSLCILLTRAVTLLEVMANGVEGSNHPNDEERGVQALWAYVHAQEAAVQEQKRANEQNQQQFDEVRRTLAEMQQSFARLYLGGHRDRDLGRVRVNENLPRGRPDGGNDPINLRRQPAYVDDSSDEELGNAFQYKIRLRFILFGVCPRL</sequence>
<evidence type="ECO:0000256" key="1">
    <source>
        <dbReference type="SAM" id="Coils"/>
    </source>
</evidence>
<comment type="caution">
    <text evidence="3">The sequence shown here is derived from an EMBL/GenBank/DDBJ whole genome shotgun (WGS) entry which is preliminary data.</text>
</comment>
<keyword evidence="1" id="KW-0175">Coiled coil</keyword>
<keyword evidence="4" id="KW-1185">Reference proteome</keyword>
<proteinExistence type="predicted"/>
<evidence type="ECO:0000313" key="4">
    <source>
        <dbReference type="Proteomes" id="UP000823749"/>
    </source>
</evidence>
<feature type="compositionally biased region" description="Basic and acidic residues" evidence="2">
    <location>
        <begin position="186"/>
        <end position="199"/>
    </location>
</feature>
<evidence type="ECO:0000256" key="2">
    <source>
        <dbReference type="SAM" id="MobiDB-lite"/>
    </source>
</evidence>
<reference evidence="3" key="1">
    <citation type="submission" date="2020-08" db="EMBL/GenBank/DDBJ databases">
        <title>Plant Genome Project.</title>
        <authorList>
            <person name="Zhang R.-G."/>
        </authorList>
    </citation>
    <scope>NUCLEOTIDE SEQUENCE</scope>
    <source>
        <strain evidence="3">WSP0</strain>
        <tissue evidence="3">Leaf</tissue>
    </source>
</reference>
<name>A0AAV6JR42_9ERIC</name>
<feature type="region of interest" description="Disordered" evidence="2">
    <location>
        <begin position="186"/>
        <end position="208"/>
    </location>
</feature>
<dbReference type="EMBL" id="JACTNZ010000007">
    <property type="protein sequence ID" value="KAG5542598.1"/>
    <property type="molecule type" value="Genomic_DNA"/>
</dbReference>